<keyword evidence="3" id="KW-1185">Reference proteome</keyword>
<keyword evidence="1" id="KW-0812">Transmembrane</keyword>
<evidence type="ECO:0000256" key="1">
    <source>
        <dbReference type="SAM" id="Phobius"/>
    </source>
</evidence>
<comment type="caution">
    <text evidence="2">The sequence shown here is derived from an EMBL/GenBank/DDBJ whole genome shotgun (WGS) entry which is preliminary data.</text>
</comment>
<dbReference type="Proteomes" id="UP000051977">
    <property type="component" value="Unassembled WGS sequence"/>
</dbReference>
<accession>A0ABR5PDX8</accession>
<evidence type="ECO:0008006" key="4">
    <source>
        <dbReference type="Google" id="ProtNLM"/>
    </source>
</evidence>
<evidence type="ECO:0000313" key="3">
    <source>
        <dbReference type="Proteomes" id="UP000051977"/>
    </source>
</evidence>
<keyword evidence="1" id="KW-0472">Membrane</keyword>
<sequence>MVIEGRFEMNKKIINVPKRIKVLILLMPSLIIGFATTMISTSANSGYTVVKRMTGNNADVAYHLANNSKNAYLWNGTHTKAKANLRNYKNYSWRYYGKSVILSHNSKKSVYYYIQGITPNGNEGSKIRGIVWHGYLTPGVNPNYKQLNNINYRYFNTDSEYLSYVKKSPSQKLTRKVLKLFPNTQLSIKLTKAANGASPWAWSSPTVDGYKNILEFPTVQRYFNKRFYKPDISDNTRFKLIKDGLDKSYSQTKRNALSQYQIGIYYYNNPHRLIDDEAPGFTIAIPE</sequence>
<keyword evidence="1" id="KW-1133">Transmembrane helix</keyword>
<proteinExistence type="predicted"/>
<gene>
    <name evidence="2" type="ORF">FD12_GL002034</name>
</gene>
<protein>
    <recommendedName>
        <fullName evidence="4">D-alanyl-D-alanine carboxypeptidase</fullName>
    </recommendedName>
</protein>
<reference evidence="2 3" key="1">
    <citation type="journal article" date="2015" name="Genome Announc.">
        <title>Expanding the biotechnology potential of lactobacilli through comparative genomics of 213 strains and associated genera.</title>
        <authorList>
            <person name="Sun Z."/>
            <person name="Harris H.M."/>
            <person name="McCann A."/>
            <person name="Guo C."/>
            <person name="Argimon S."/>
            <person name="Zhang W."/>
            <person name="Yang X."/>
            <person name="Jeffery I.B."/>
            <person name="Cooney J.C."/>
            <person name="Kagawa T.F."/>
            <person name="Liu W."/>
            <person name="Song Y."/>
            <person name="Salvetti E."/>
            <person name="Wrobel A."/>
            <person name="Rasinkangas P."/>
            <person name="Parkhill J."/>
            <person name="Rea M.C."/>
            <person name="O'Sullivan O."/>
            <person name="Ritari J."/>
            <person name="Douillard F.P."/>
            <person name="Paul Ross R."/>
            <person name="Yang R."/>
            <person name="Briner A.E."/>
            <person name="Felis G.E."/>
            <person name="de Vos W.M."/>
            <person name="Barrangou R."/>
            <person name="Klaenhammer T.R."/>
            <person name="Caufield P.W."/>
            <person name="Cui Y."/>
            <person name="Zhang H."/>
            <person name="O'Toole P.W."/>
        </authorList>
    </citation>
    <scope>NUCLEOTIDE SEQUENCE [LARGE SCALE GENOMIC DNA]</scope>
    <source>
        <strain evidence="2 3">DSM 19907</strain>
    </source>
</reference>
<dbReference type="EMBL" id="AZEI01000037">
    <property type="protein sequence ID" value="KRL17148.1"/>
    <property type="molecule type" value="Genomic_DNA"/>
</dbReference>
<feature type="transmembrane region" description="Helical" evidence="1">
    <location>
        <begin position="20"/>
        <end position="39"/>
    </location>
</feature>
<name>A0ABR5PDX8_9LACO</name>
<evidence type="ECO:0000313" key="2">
    <source>
        <dbReference type="EMBL" id="KRL17148.1"/>
    </source>
</evidence>
<organism evidence="2 3">
    <name type="scientific">Lentilactobacillus rapi DSM 19907 = JCM 15042</name>
    <dbReference type="NCBI Taxonomy" id="1423795"/>
    <lineage>
        <taxon>Bacteria</taxon>
        <taxon>Bacillati</taxon>
        <taxon>Bacillota</taxon>
        <taxon>Bacilli</taxon>
        <taxon>Lactobacillales</taxon>
        <taxon>Lactobacillaceae</taxon>
        <taxon>Lentilactobacillus</taxon>
    </lineage>
</organism>